<protein>
    <submittedName>
        <fullName evidence="3">Alkanesulfonate monooxygenase SsuD/methylene tetrahydromethanopterin reductase-like flavin-dependent oxidoreductase (Luciferase family)</fullName>
    </submittedName>
</protein>
<dbReference type="GO" id="GO:0004497">
    <property type="term" value="F:monooxygenase activity"/>
    <property type="evidence" value="ECO:0007669"/>
    <property type="project" value="UniProtKB-KW"/>
</dbReference>
<dbReference type="Gene3D" id="3.20.20.30">
    <property type="entry name" value="Luciferase-like domain"/>
    <property type="match status" value="1"/>
</dbReference>
<reference evidence="3" key="1">
    <citation type="submission" date="2020-10" db="EMBL/GenBank/DDBJ databases">
        <title>Sequencing the genomes of 1000 actinobacteria strains.</title>
        <authorList>
            <person name="Klenk H.-P."/>
        </authorList>
    </citation>
    <scope>NUCLEOTIDE SEQUENCE</scope>
    <source>
        <strain evidence="3">DSM 45354</strain>
    </source>
</reference>
<comment type="caution">
    <text evidence="3">The sequence shown here is derived from an EMBL/GenBank/DDBJ whole genome shotgun (WGS) entry which is preliminary data.</text>
</comment>
<proteinExistence type="predicted"/>
<organism evidence="3 4">
    <name type="scientific">Actinopolymorpha pittospori</name>
    <dbReference type="NCBI Taxonomy" id="648752"/>
    <lineage>
        <taxon>Bacteria</taxon>
        <taxon>Bacillati</taxon>
        <taxon>Actinomycetota</taxon>
        <taxon>Actinomycetes</taxon>
        <taxon>Propionibacteriales</taxon>
        <taxon>Actinopolymorphaceae</taxon>
        <taxon>Actinopolymorpha</taxon>
    </lineage>
</organism>
<sequence>MKIGLGLPIADPDVLLTWARCADVSDFSTLGMLDRLVYRNPDPLIALAGLAAATARIRLQTEVLIAPLRQTAVLAKACATLDRLAGGRFTLGVGTGGRLDDYVAAGVDIRQRGRRLDEQMARLRQIWAGESYAEGAGPIGPAPLRARGPEVIFGGFAPAAIERVARWGDGFLAAAHYEPSVDQLFRDVERSWQQAGREGRPRLIAQVNAVLGPDRTLDQASTRISDYYAFLGDTSGVVDSMLATPAAIRRAVTTFSDLGADEVIFYCWSPDPEQIERIAETVF</sequence>
<dbReference type="PANTHER" id="PTHR43244:SF1">
    <property type="entry name" value="5,10-METHYLENETETRAHYDROMETHANOPTERIN REDUCTASE"/>
    <property type="match status" value="1"/>
</dbReference>
<accession>A0A927MV09</accession>
<dbReference type="RefSeq" id="WP_192751343.1">
    <property type="nucleotide sequence ID" value="NZ_BAABJL010000197.1"/>
</dbReference>
<gene>
    <name evidence="3" type="ORF">HEB94_004234</name>
</gene>
<dbReference type="Pfam" id="PF00296">
    <property type="entry name" value="Bac_luciferase"/>
    <property type="match status" value="1"/>
</dbReference>
<evidence type="ECO:0000313" key="4">
    <source>
        <dbReference type="Proteomes" id="UP000638648"/>
    </source>
</evidence>
<evidence type="ECO:0000259" key="2">
    <source>
        <dbReference type="Pfam" id="PF00296"/>
    </source>
</evidence>
<dbReference type="SUPFAM" id="SSF51679">
    <property type="entry name" value="Bacterial luciferase-like"/>
    <property type="match status" value="1"/>
</dbReference>
<dbReference type="InterPro" id="IPR050564">
    <property type="entry name" value="F420-G6PD/mer"/>
</dbReference>
<evidence type="ECO:0000313" key="3">
    <source>
        <dbReference type="EMBL" id="MBE1607386.1"/>
    </source>
</evidence>
<name>A0A927MV09_9ACTN</name>
<feature type="domain" description="Luciferase-like" evidence="2">
    <location>
        <begin position="14"/>
        <end position="228"/>
    </location>
</feature>
<dbReference type="PANTHER" id="PTHR43244">
    <property type="match status" value="1"/>
</dbReference>
<evidence type="ECO:0000256" key="1">
    <source>
        <dbReference type="ARBA" id="ARBA00023002"/>
    </source>
</evidence>
<dbReference type="Proteomes" id="UP000638648">
    <property type="component" value="Unassembled WGS sequence"/>
</dbReference>
<dbReference type="InterPro" id="IPR036661">
    <property type="entry name" value="Luciferase-like_sf"/>
</dbReference>
<keyword evidence="3" id="KW-0503">Monooxygenase</keyword>
<keyword evidence="4" id="KW-1185">Reference proteome</keyword>
<dbReference type="EMBL" id="JADBEM010000001">
    <property type="protein sequence ID" value="MBE1607386.1"/>
    <property type="molecule type" value="Genomic_DNA"/>
</dbReference>
<dbReference type="InterPro" id="IPR011251">
    <property type="entry name" value="Luciferase-like_dom"/>
</dbReference>
<dbReference type="GO" id="GO:0016705">
    <property type="term" value="F:oxidoreductase activity, acting on paired donors, with incorporation or reduction of molecular oxygen"/>
    <property type="evidence" value="ECO:0007669"/>
    <property type="project" value="InterPro"/>
</dbReference>
<dbReference type="AlphaFoldDB" id="A0A927MV09"/>
<keyword evidence="1" id="KW-0560">Oxidoreductase</keyword>